<keyword evidence="2" id="KW-1185">Reference proteome</keyword>
<evidence type="ECO:0000313" key="1">
    <source>
        <dbReference type="EMBL" id="TDY66253.1"/>
    </source>
</evidence>
<protein>
    <submittedName>
        <fullName evidence="1">Uncharacterized protein</fullName>
    </submittedName>
</protein>
<dbReference type="Proteomes" id="UP000294684">
    <property type="component" value="Unassembled WGS sequence"/>
</dbReference>
<dbReference type="EMBL" id="SORO01000008">
    <property type="protein sequence ID" value="TDY66253.1"/>
    <property type="molecule type" value="Genomic_DNA"/>
</dbReference>
<gene>
    <name evidence="1" type="ORF">CLV96_3970</name>
</gene>
<reference evidence="1 2" key="1">
    <citation type="submission" date="2019-03" db="EMBL/GenBank/DDBJ databases">
        <title>Genomic Encyclopedia of Archaeal and Bacterial Type Strains, Phase II (KMG-II): from individual species to whole genera.</title>
        <authorList>
            <person name="Goeker M."/>
        </authorList>
    </citation>
    <scope>NUCLEOTIDE SEQUENCE [LARGE SCALE GENOMIC DNA]</scope>
    <source>
        <strain evidence="1 2">DSM 21537</strain>
    </source>
</reference>
<dbReference type="STRING" id="1193051.LEP1GSC017_0441"/>
<proteinExistence type="predicted"/>
<evidence type="ECO:0000313" key="2">
    <source>
        <dbReference type="Proteomes" id="UP000294684"/>
    </source>
</evidence>
<name>A0A4R8MNB4_LEPME</name>
<dbReference type="OrthoDB" id="882910at2"/>
<organism evidence="1 2">
    <name type="scientific">Leptospira meyeri</name>
    <dbReference type="NCBI Taxonomy" id="29508"/>
    <lineage>
        <taxon>Bacteria</taxon>
        <taxon>Pseudomonadati</taxon>
        <taxon>Spirochaetota</taxon>
        <taxon>Spirochaetia</taxon>
        <taxon>Leptospirales</taxon>
        <taxon>Leptospiraceae</taxon>
        <taxon>Leptospira</taxon>
    </lineage>
</organism>
<comment type="caution">
    <text evidence="1">The sequence shown here is derived from an EMBL/GenBank/DDBJ whole genome shotgun (WGS) entry which is preliminary data.</text>
</comment>
<dbReference type="AlphaFoldDB" id="A0A4R8MNB4"/>
<dbReference type="GeneID" id="79829208"/>
<dbReference type="RefSeq" id="WP_004785710.1">
    <property type="nucleotide sequence ID" value="NZ_SORO01000008.1"/>
</dbReference>
<sequence length="136" mass="15974">MNLEIKQNTFIIDNELKINSSLLRRDFLNINTGKKAEPHIKNPPYNSYSLECSYENYQLIFILYFKNELLSSIVFTIDSELYGKSWDDYSEEKEIARKTEIEKLLEKMKLTIPAEAYYDIKGGISAAIIRYNELEN</sequence>
<accession>A0A4R8MNB4</accession>